<accession>A0A2R6VX78</accession>
<name>A0A2R6VX78_MARPO</name>
<organism evidence="2 3">
    <name type="scientific">Marchantia polymorpha</name>
    <name type="common">Common liverwort</name>
    <name type="synonym">Marchantia aquatica</name>
    <dbReference type="NCBI Taxonomy" id="3197"/>
    <lineage>
        <taxon>Eukaryota</taxon>
        <taxon>Viridiplantae</taxon>
        <taxon>Streptophyta</taxon>
        <taxon>Embryophyta</taxon>
        <taxon>Marchantiophyta</taxon>
        <taxon>Marchantiopsida</taxon>
        <taxon>Marchantiidae</taxon>
        <taxon>Marchantiales</taxon>
        <taxon>Marchantiaceae</taxon>
        <taxon>Marchantia</taxon>
    </lineage>
</organism>
<dbReference type="AlphaFoldDB" id="A0A2R6VX78"/>
<dbReference type="PROSITE" id="PS50003">
    <property type="entry name" value="PH_DOMAIN"/>
    <property type="match status" value="1"/>
</dbReference>
<feature type="domain" description="PH" evidence="1">
    <location>
        <begin position="40"/>
        <end position="142"/>
    </location>
</feature>
<evidence type="ECO:0000313" key="2">
    <source>
        <dbReference type="EMBL" id="PTQ26204.1"/>
    </source>
</evidence>
<gene>
    <name evidence="2" type="ORF">MARPO_YA0054</name>
</gene>
<dbReference type="SUPFAM" id="SSF50729">
    <property type="entry name" value="PH domain-like"/>
    <property type="match status" value="1"/>
</dbReference>
<reference evidence="3" key="1">
    <citation type="journal article" date="2017" name="Cell">
        <title>Insights into land plant evolution garnered from the Marchantia polymorpha genome.</title>
        <authorList>
            <person name="Bowman J.L."/>
            <person name="Kohchi T."/>
            <person name="Yamato K.T."/>
            <person name="Jenkins J."/>
            <person name="Shu S."/>
            <person name="Ishizaki K."/>
            <person name="Yamaoka S."/>
            <person name="Nishihama R."/>
            <person name="Nakamura Y."/>
            <person name="Berger F."/>
            <person name="Adam C."/>
            <person name="Aki S.S."/>
            <person name="Althoff F."/>
            <person name="Araki T."/>
            <person name="Arteaga-Vazquez M.A."/>
            <person name="Balasubrmanian S."/>
            <person name="Barry K."/>
            <person name="Bauer D."/>
            <person name="Boehm C.R."/>
            <person name="Briginshaw L."/>
            <person name="Caballero-Perez J."/>
            <person name="Catarino B."/>
            <person name="Chen F."/>
            <person name="Chiyoda S."/>
            <person name="Chovatia M."/>
            <person name="Davies K.M."/>
            <person name="Delmans M."/>
            <person name="Demura T."/>
            <person name="Dierschke T."/>
            <person name="Dolan L."/>
            <person name="Dorantes-Acosta A.E."/>
            <person name="Eklund D.M."/>
            <person name="Florent S.N."/>
            <person name="Flores-Sandoval E."/>
            <person name="Fujiyama A."/>
            <person name="Fukuzawa H."/>
            <person name="Galik B."/>
            <person name="Grimanelli D."/>
            <person name="Grimwood J."/>
            <person name="Grossniklaus U."/>
            <person name="Hamada T."/>
            <person name="Haseloff J."/>
            <person name="Hetherington A.J."/>
            <person name="Higo A."/>
            <person name="Hirakawa Y."/>
            <person name="Hundley H.N."/>
            <person name="Ikeda Y."/>
            <person name="Inoue K."/>
            <person name="Inoue S.I."/>
            <person name="Ishida S."/>
            <person name="Jia Q."/>
            <person name="Kakita M."/>
            <person name="Kanazawa T."/>
            <person name="Kawai Y."/>
            <person name="Kawashima T."/>
            <person name="Kennedy M."/>
            <person name="Kinose K."/>
            <person name="Kinoshita T."/>
            <person name="Kohara Y."/>
            <person name="Koide E."/>
            <person name="Komatsu K."/>
            <person name="Kopischke S."/>
            <person name="Kubo M."/>
            <person name="Kyozuka J."/>
            <person name="Lagercrantz U."/>
            <person name="Lin S.S."/>
            <person name="Lindquist E."/>
            <person name="Lipzen A.M."/>
            <person name="Lu C.W."/>
            <person name="De Luna E."/>
            <person name="Martienssen R.A."/>
            <person name="Minamino N."/>
            <person name="Mizutani M."/>
            <person name="Mizutani M."/>
            <person name="Mochizuki N."/>
            <person name="Monte I."/>
            <person name="Mosher R."/>
            <person name="Nagasaki H."/>
            <person name="Nakagami H."/>
            <person name="Naramoto S."/>
            <person name="Nishitani K."/>
            <person name="Ohtani M."/>
            <person name="Okamoto T."/>
            <person name="Okumura M."/>
            <person name="Phillips J."/>
            <person name="Pollak B."/>
            <person name="Reinders A."/>
            <person name="Rovekamp M."/>
            <person name="Sano R."/>
            <person name="Sawa S."/>
            <person name="Schmid M.W."/>
            <person name="Shirakawa M."/>
            <person name="Solano R."/>
            <person name="Spunde A."/>
            <person name="Suetsugu N."/>
            <person name="Sugano S."/>
            <person name="Sugiyama A."/>
            <person name="Sun R."/>
            <person name="Suzuki Y."/>
            <person name="Takenaka M."/>
            <person name="Takezawa D."/>
            <person name="Tomogane H."/>
            <person name="Tsuzuki M."/>
            <person name="Ueda T."/>
            <person name="Umeda M."/>
            <person name="Ward J.M."/>
            <person name="Watanabe Y."/>
            <person name="Yazaki K."/>
            <person name="Yokoyama R."/>
            <person name="Yoshitake Y."/>
            <person name="Yotsui I."/>
            <person name="Zachgo S."/>
            <person name="Schmutz J."/>
        </authorList>
    </citation>
    <scope>NUCLEOTIDE SEQUENCE [LARGE SCALE GENOMIC DNA]</scope>
    <source>
        <strain evidence="3">Tak-1</strain>
    </source>
</reference>
<protein>
    <recommendedName>
        <fullName evidence="1">PH domain-containing protein</fullName>
    </recommendedName>
</protein>
<dbReference type="EMBL" id="KZ772944">
    <property type="protein sequence ID" value="PTQ26204.1"/>
    <property type="molecule type" value="Genomic_DNA"/>
</dbReference>
<dbReference type="SMART" id="SM00233">
    <property type="entry name" value="PH"/>
    <property type="match status" value="1"/>
</dbReference>
<proteinExistence type="predicted"/>
<sequence>MFSLIDQPLQLLECLCLYLQFSSSEYISRLRTLRSPSKMIVLLEGYLKSRNPGFLSLWKERYFLLQTCGDLIYFKSHRKLEHIAGRFNTKNLTSAEIVHHRQGDSLMKLRYARQNDQNGHLLLASNKADAITWLMNIENLRRKLHDQEAKSKKPYILPSTQRT</sequence>
<dbReference type="InterPro" id="IPR001849">
    <property type="entry name" value="PH_domain"/>
</dbReference>
<evidence type="ECO:0000259" key="1">
    <source>
        <dbReference type="PROSITE" id="PS50003"/>
    </source>
</evidence>
<evidence type="ECO:0000313" key="3">
    <source>
        <dbReference type="Proteomes" id="UP000244005"/>
    </source>
</evidence>
<dbReference type="Proteomes" id="UP000244005">
    <property type="component" value="Chromosome Y"/>
</dbReference>
<dbReference type="Gramene" id="MpVg00620.1">
    <property type="protein sequence ID" value="MpVg00620.1.cds"/>
    <property type="gene ID" value="MpVg00620"/>
</dbReference>
<keyword evidence="3" id="KW-1185">Reference proteome</keyword>
<dbReference type="Gene3D" id="2.30.29.30">
    <property type="entry name" value="Pleckstrin-homology domain (PH domain)/Phosphotyrosine-binding domain (PTB)"/>
    <property type="match status" value="1"/>
</dbReference>
<dbReference type="Pfam" id="PF00169">
    <property type="entry name" value="PH"/>
    <property type="match status" value="1"/>
</dbReference>
<dbReference type="InterPro" id="IPR011993">
    <property type="entry name" value="PH-like_dom_sf"/>
</dbReference>